<dbReference type="InterPro" id="IPR000109">
    <property type="entry name" value="POT_fam"/>
</dbReference>
<dbReference type="Pfam" id="PF00854">
    <property type="entry name" value="PTR2"/>
    <property type="match status" value="1"/>
</dbReference>
<dbReference type="Proteomes" id="UP000327013">
    <property type="component" value="Chromosome 1"/>
</dbReference>
<evidence type="ECO:0008006" key="10">
    <source>
        <dbReference type="Google" id="ProtNLM"/>
    </source>
</evidence>
<feature type="transmembrane region" description="Helical" evidence="7">
    <location>
        <begin position="547"/>
        <end position="567"/>
    </location>
</feature>
<evidence type="ECO:0000256" key="5">
    <source>
        <dbReference type="ARBA" id="ARBA00023136"/>
    </source>
</evidence>
<keyword evidence="9" id="KW-1185">Reference proteome</keyword>
<evidence type="ECO:0000256" key="2">
    <source>
        <dbReference type="ARBA" id="ARBA00005982"/>
    </source>
</evidence>
<keyword evidence="5 7" id="KW-0472">Membrane</keyword>
<evidence type="ECO:0000256" key="4">
    <source>
        <dbReference type="ARBA" id="ARBA00022989"/>
    </source>
</evidence>
<evidence type="ECO:0000256" key="7">
    <source>
        <dbReference type="SAM" id="Phobius"/>
    </source>
</evidence>
<feature type="transmembrane region" description="Helical" evidence="7">
    <location>
        <begin position="460"/>
        <end position="483"/>
    </location>
</feature>
<evidence type="ECO:0000256" key="3">
    <source>
        <dbReference type="ARBA" id="ARBA00022692"/>
    </source>
</evidence>
<feature type="transmembrane region" description="Helical" evidence="7">
    <location>
        <begin position="194"/>
        <end position="217"/>
    </location>
</feature>
<accession>A0A5N6QEV3</accession>
<evidence type="ECO:0000313" key="9">
    <source>
        <dbReference type="Proteomes" id="UP000327013"/>
    </source>
</evidence>
<dbReference type="OrthoDB" id="8904098at2759"/>
<reference evidence="8 9" key="1">
    <citation type="submission" date="2019-06" db="EMBL/GenBank/DDBJ databases">
        <title>A chromosomal-level reference genome of Carpinus fangiana (Coryloideae, Betulaceae).</title>
        <authorList>
            <person name="Yang X."/>
            <person name="Wang Z."/>
            <person name="Zhang L."/>
            <person name="Hao G."/>
            <person name="Liu J."/>
            <person name="Yang Y."/>
        </authorList>
    </citation>
    <scope>NUCLEOTIDE SEQUENCE [LARGE SCALE GENOMIC DNA]</scope>
    <source>
        <strain evidence="8">Cfa_2016G</strain>
        <tissue evidence="8">Leaf</tissue>
    </source>
</reference>
<organism evidence="8 9">
    <name type="scientific">Carpinus fangiana</name>
    <dbReference type="NCBI Taxonomy" id="176857"/>
    <lineage>
        <taxon>Eukaryota</taxon>
        <taxon>Viridiplantae</taxon>
        <taxon>Streptophyta</taxon>
        <taxon>Embryophyta</taxon>
        <taxon>Tracheophyta</taxon>
        <taxon>Spermatophyta</taxon>
        <taxon>Magnoliopsida</taxon>
        <taxon>eudicotyledons</taxon>
        <taxon>Gunneridae</taxon>
        <taxon>Pentapetalae</taxon>
        <taxon>rosids</taxon>
        <taxon>fabids</taxon>
        <taxon>Fagales</taxon>
        <taxon>Betulaceae</taxon>
        <taxon>Carpinus</taxon>
    </lineage>
</organism>
<evidence type="ECO:0000313" key="8">
    <source>
        <dbReference type="EMBL" id="KAE7996710.1"/>
    </source>
</evidence>
<dbReference type="CDD" id="cd17417">
    <property type="entry name" value="MFS_NPF5"/>
    <property type="match status" value="1"/>
</dbReference>
<feature type="transmembrane region" description="Helical" evidence="7">
    <location>
        <begin position="223"/>
        <end position="243"/>
    </location>
</feature>
<dbReference type="SUPFAM" id="SSF103473">
    <property type="entry name" value="MFS general substrate transporter"/>
    <property type="match status" value="1"/>
</dbReference>
<dbReference type="InterPro" id="IPR044739">
    <property type="entry name" value="NRT1/PTR"/>
</dbReference>
<gene>
    <name evidence="8" type="ORF">FH972_001410</name>
</gene>
<feature type="transmembrane region" description="Helical" evidence="7">
    <location>
        <begin position="113"/>
        <end position="133"/>
    </location>
</feature>
<dbReference type="GO" id="GO:0071916">
    <property type="term" value="F:dipeptide transmembrane transporter activity"/>
    <property type="evidence" value="ECO:0007669"/>
    <property type="project" value="InterPro"/>
</dbReference>
<dbReference type="GO" id="GO:0016020">
    <property type="term" value="C:membrane"/>
    <property type="evidence" value="ECO:0007669"/>
    <property type="project" value="UniProtKB-SubCell"/>
</dbReference>
<feature type="transmembrane region" description="Helical" evidence="7">
    <location>
        <begin position="504"/>
        <end position="527"/>
    </location>
</feature>
<dbReference type="Gene3D" id="1.20.1250.20">
    <property type="entry name" value="MFS general substrate transporter like domains"/>
    <property type="match status" value="1"/>
</dbReference>
<evidence type="ECO:0000256" key="1">
    <source>
        <dbReference type="ARBA" id="ARBA00004141"/>
    </source>
</evidence>
<feature type="transmembrane region" description="Helical" evidence="7">
    <location>
        <begin position="419"/>
        <end position="440"/>
    </location>
</feature>
<dbReference type="AlphaFoldDB" id="A0A5N6QEV3"/>
<comment type="subcellular location">
    <subcellularLocation>
        <location evidence="1">Membrane</location>
        <topology evidence="1">Multi-pass membrane protein</topology>
    </subcellularLocation>
</comment>
<feature type="transmembrane region" description="Helical" evidence="7">
    <location>
        <begin position="383"/>
        <end position="407"/>
    </location>
</feature>
<keyword evidence="4 7" id="KW-1133">Transmembrane helix</keyword>
<evidence type="ECO:0000256" key="6">
    <source>
        <dbReference type="SAM" id="MobiDB-lite"/>
    </source>
</evidence>
<comment type="similarity">
    <text evidence="2">Belongs to the major facilitator superfamily. Proton-dependent oligopeptide transporter (POT/PTR) (TC 2.A.17) family.</text>
</comment>
<dbReference type="GO" id="GO:0042937">
    <property type="term" value="F:tripeptide transmembrane transporter activity"/>
    <property type="evidence" value="ECO:0007669"/>
    <property type="project" value="InterPro"/>
</dbReference>
<feature type="region of interest" description="Disordered" evidence="6">
    <location>
        <begin position="1"/>
        <end position="21"/>
    </location>
</feature>
<dbReference type="PANTHER" id="PTHR11654">
    <property type="entry name" value="OLIGOPEPTIDE TRANSPORTER-RELATED"/>
    <property type="match status" value="1"/>
</dbReference>
<feature type="transmembrane region" description="Helical" evidence="7">
    <location>
        <begin position="344"/>
        <end position="363"/>
    </location>
</feature>
<name>A0A5N6QEV3_9ROSI</name>
<protein>
    <recommendedName>
        <fullName evidence="10">Major facilitator superfamily (MFS) profile domain-containing protein</fullName>
    </recommendedName>
</protein>
<proteinExistence type="inferred from homology"/>
<dbReference type="EMBL" id="CM017321">
    <property type="protein sequence ID" value="KAE7996710.1"/>
    <property type="molecule type" value="Genomic_DNA"/>
</dbReference>
<keyword evidence="3 7" id="KW-0812">Transmembrane</keyword>
<dbReference type="InterPro" id="IPR036259">
    <property type="entry name" value="MFS_trans_sf"/>
</dbReference>
<sequence>MELEMERKEIGGRAESEEDKWVHDSSVDHKGRVPLRASTGVWKASSFIITIEFSERLSYFGLAANLISYLTKVIHQDLKTAAKNVNYWAGVTTSMPLLGGFLADAYTGRFTMVLFASLVYLMGLSLLTMSQLIPSLKPFNNGGSHQPRKIHEVLFFLALYLISVGTGGHKPCLESFGADQFDDDHMEERKEKMSYFNWWNFALCCGLVLGVTVIAYVQDNVSWGVASLILTITMATTIIIFCMGKPCYRYRIPEGSPLTPMLQVLVAAIRKRNLPAPSNPAVLYEVAKSKSQGRLLCHTSRLRFLDKAAIIEDKESISIEQNPWRLTTVTMVEETKLILNMIPIWLTSLTFGICMAQGSTFFIKQATTMNLRIADNFKLPPASIYSLGAVGMIISVTTCEKIIVPMLRKATGNERGFNILQRIGIGMIFSIAAMSVAALVEMKRLRAAEKEIIGGKTGPLSLSVFWLAPQAIILGIADGFTLVGLQEYFYDQVPDSMRSLGISFYLSVIGGGNFLSSFLITLVDHVTKKLGRSWFVEDVNRCRLDNFYWLLAAMSGLNLCVYVMLAMKYTYKEVQQRVIVAGCNKGDDGVELMA</sequence>